<gene>
    <name evidence="2" type="ORF">DAPK24_027390</name>
</gene>
<comment type="caution">
    <text evidence="2">The sequence shown here is derived from an EMBL/GenBank/DDBJ whole genome shotgun (WGS) entry which is preliminary data.</text>
</comment>
<protein>
    <submittedName>
        <fullName evidence="2">Uncharacterized protein</fullName>
    </submittedName>
</protein>
<organism evidence="2 3">
    <name type="scientific">Pichia kluyveri</name>
    <name type="common">Yeast</name>
    <dbReference type="NCBI Taxonomy" id="36015"/>
    <lineage>
        <taxon>Eukaryota</taxon>
        <taxon>Fungi</taxon>
        <taxon>Dikarya</taxon>
        <taxon>Ascomycota</taxon>
        <taxon>Saccharomycotina</taxon>
        <taxon>Pichiomycetes</taxon>
        <taxon>Pichiales</taxon>
        <taxon>Pichiaceae</taxon>
        <taxon>Pichia</taxon>
    </lineage>
</organism>
<sequence>MLSSDNNFNSTDLVEVPHSTPCIKLFRSLSHHDLPPMINPRVRSKSVNVLSPKRKSISFYSYLDLVNYEKMENISTNTSPSTNISINTNTFANPILPKLQRRSTIQGIAEDRETSIDEELDGKNNNNNNNKNKTNKIKIVNNFNKLKINEPIDPMDMEPIESTTTDDESIQSWNPDTDRSYFEDDLEITSTNTNNTNNTNTTNTTTSSLLLPPLLHVCSAHDYLHLRTRELRNSFVGSRPK</sequence>
<reference evidence="2 3" key="1">
    <citation type="journal article" date="2023" name="Elife">
        <title>Identification of key yeast species and microbe-microbe interactions impacting larval growth of Drosophila in the wild.</title>
        <authorList>
            <person name="Mure A."/>
            <person name="Sugiura Y."/>
            <person name="Maeda R."/>
            <person name="Honda K."/>
            <person name="Sakurai N."/>
            <person name="Takahashi Y."/>
            <person name="Watada M."/>
            <person name="Katoh T."/>
            <person name="Gotoh A."/>
            <person name="Gotoh Y."/>
            <person name="Taniguchi I."/>
            <person name="Nakamura K."/>
            <person name="Hayashi T."/>
            <person name="Katayama T."/>
            <person name="Uemura T."/>
            <person name="Hattori Y."/>
        </authorList>
    </citation>
    <scope>NUCLEOTIDE SEQUENCE [LARGE SCALE GENOMIC DNA]</scope>
    <source>
        <strain evidence="2 3">PK-24</strain>
    </source>
</reference>
<accession>A0AAV5R3N5</accession>
<evidence type="ECO:0000313" key="2">
    <source>
        <dbReference type="EMBL" id="GMM46164.1"/>
    </source>
</evidence>
<dbReference type="EMBL" id="BTGB01000003">
    <property type="protein sequence ID" value="GMM46164.1"/>
    <property type="molecule type" value="Genomic_DNA"/>
</dbReference>
<name>A0AAV5R3N5_PICKL</name>
<evidence type="ECO:0000313" key="3">
    <source>
        <dbReference type="Proteomes" id="UP001378960"/>
    </source>
</evidence>
<dbReference type="AlphaFoldDB" id="A0AAV5R3N5"/>
<keyword evidence="3" id="KW-1185">Reference proteome</keyword>
<proteinExistence type="predicted"/>
<evidence type="ECO:0000256" key="1">
    <source>
        <dbReference type="SAM" id="MobiDB-lite"/>
    </source>
</evidence>
<dbReference type="Proteomes" id="UP001378960">
    <property type="component" value="Unassembled WGS sequence"/>
</dbReference>
<feature type="region of interest" description="Disordered" evidence="1">
    <location>
        <begin position="150"/>
        <end position="178"/>
    </location>
</feature>
<feature type="compositionally biased region" description="Acidic residues" evidence="1">
    <location>
        <begin position="153"/>
        <end position="169"/>
    </location>
</feature>